<evidence type="ECO:0000313" key="1">
    <source>
        <dbReference type="EMBL" id="MBE1609790.1"/>
    </source>
</evidence>
<reference evidence="1" key="1">
    <citation type="submission" date="2020-10" db="EMBL/GenBank/DDBJ databases">
        <title>Sequencing the genomes of 1000 actinobacteria strains.</title>
        <authorList>
            <person name="Klenk H.-P."/>
        </authorList>
    </citation>
    <scope>NUCLEOTIDE SEQUENCE</scope>
    <source>
        <strain evidence="1">DSM 45354</strain>
    </source>
</reference>
<dbReference type="AlphaFoldDB" id="A0A927N7B1"/>
<sequence>MLEKMPLETPEGQQYAEHKRNSISRYVMLAEYPRWQRLIYRGWLYVVPWLIYKVYEGRICRVALPRTKLSRG</sequence>
<dbReference type="Proteomes" id="UP000638648">
    <property type="component" value="Unassembled WGS sequence"/>
</dbReference>
<comment type="caution">
    <text evidence="1">The sequence shown here is derived from an EMBL/GenBank/DDBJ whole genome shotgun (WGS) entry which is preliminary data.</text>
</comment>
<name>A0A927N7B1_9ACTN</name>
<protein>
    <submittedName>
        <fullName evidence="1">Uncharacterized protein</fullName>
    </submittedName>
</protein>
<evidence type="ECO:0000313" key="2">
    <source>
        <dbReference type="Proteomes" id="UP000638648"/>
    </source>
</evidence>
<dbReference type="RefSeq" id="WP_192753309.1">
    <property type="nucleotide sequence ID" value="NZ_BAABJL010000021.1"/>
</dbReference>
<gene>
    <name evidence="1" type="ORF">HEB94_006638</name>
</gene>
<keyword evidence="2" id="KW-1185">Reference proteome</keyword>
<proteinExistence type="predicted"/>
<organism evidence="1 2">
    <name type="scientific">Actinopolymorpha pittospori</name>
    <dbReference type="NCBI Taxonomy" id="648752"/>
    <lineage>
        <taxon>Bacteria</taxon>
        <taxon>Bacillati</taxon>
        <taxon>Actinomycetota</taxon>
        <taxon>Actinomycetes</taxon>
        <taxon>Propionibacteriales</taxon>
        <taxon>Actinopolymorphaceae</taxon>
        <taxon>Actinopolymorpha</taxon>
    </lineage>
</organism>
<dbReference type="EMBL" id="JADBEM010000001">
    <property type="protein sequence ID" value="MBE1609790.1"/>
    <property type="molecule type" value="Genomic_DNA"/>
</dbReference>
<accession>A0A927N7B1</accession>